<dbReference type="PANTHER" id="PTHR47331:SF6">
    <property type="entry name" value="DOUBLECORTIN DOMAIN-CONTAINING PROTEIN"/>
    <property type="match status" value="1"/>
</dbReference>
<organism evidence="1">
    <name type="scientific">Pararge aegeria</name>
    <name type="common">speckled wood butterfly</name>
    <dbReference type="NCBI Taxonomy" id="116150"/>
    <lineage>
        <taxon>Eukaryota</taxon>
        <taxon>Metazoa</taxon>
        <taxon>Ecdysozoa</taxon>
        <taxon>Arthropoda</taxon>
        <taxon>Hexapoda</taxon>
        <taxon>Insecta</taxon>
        <taxon>Pterygota</taxon>
        <taxon>Neoptera</taxon>
        <taxon>Endopterygota</taxon>
        <taxon>Lepidoptera</taxon>
        <taxon>Glossata</taxon>
        <taxon>Ditrysia</taxon>
        <taxon>Papilionoidea</taxon>
        <taxon>Nymphalidae</taxon>
        <taxon>Satyrinae</taxon>
        <taxon>Satyrini</taxon>
        <taxon>Parargina</taxon>
        <taxon>Pararge</taxon>
    </lineage>
</organism>
<accession>S4PD97</accession>
<evidence type="ECO:0000313" key="1">
    <source>
        <dbReference type="EMBL" id="JAA90431.1"/>
    </source>
</evidence>
<feature type="non-terminal residue" evidence="1">
    <location>
        <position position="1"/>
    </location>
</feature>
<name>S4PD97_9NEOP</name>
<protein>
    <submittedName>
        <fullName evidence="1">Uncharacterized protein</fullName>
    </submittedName>
</protein>
<dbReference type="AlphaFoldDB" id="S4PD97"/>
<proteinExistence type="predicted"/>
<reference evidence="1" key="1">
    <citation type="journal article" date="2013" name="BMC Genomics">
        <title>Unscrambling butterfly oogenesis.</title>
        <authorList>
            <person name="Carter J.M."/>
            <person name="Baker S.C."/>
            <person name="Pink R."/>
            <person name="Carter D.R."/>
            <person name="Collins A."/>
            <person name="Tomlin J."/>
            <person name="Gibbs M."/>
            <person name="Breuker C.J."/>
        </authorList>
    </citation>
    <scope>NUCLEOTIDE SEQUENCE</scope>
    <source>
        <tissue evidence="1">Ovary</tissue>
    </source>
</reference>
<dbReference type="PANTHER" id="PTHR47331">
    <property type="entry name" value="PHD-TYPE DOMAIN-CONTAINING PROTEIN"/>
    <property type="match status" value="1"/>
</dbReference>
<feature type="non-terminal residue" evidence="1">
    <location>
        <position position="85"/>
    </location>
</feature>
<sequence length="85" mass="9822">IIRTIQRSVFQTDIDNIKNNKPCSSKLRKLFPFVSEDILRVGGRLAYSSLDYSHKHPILLPKKGHIIDLLIDHYHRNHSHAGPQL</sequence>
<reference evidence="1" key="2">
    <citation type="submission" date="2013-05" db="EMBL/GenBank/DDBJ databases">
        <authorList>
            <person name="Carter J.-M."/>
            <person name="Baker S.C."/>
            <person name="Pink R."/>
            <person name="Carter D.R.F."/>
            <person name="Collins A."/>
            <person name="Tomlin J."/>
            <person name="Gibbs M."/>
            <person name="Breuker C.J."/>
        </authorList>
    </citation>
    <scope>NUCLEOTIDE SEQUENCE</scope>
    <source>
        <tissue evidence="1">Ovary</tissue>
    </source>
</reference>
<dbReference type="EMBL" id="GAIX01002129">
    <property type="protein sequence ID" value="JAA90431.1"/>
    <property type="molecule type" value="Transcribed_RNA"/>
</dbReference>